<dbReference type="OrthoDB" id="1432416at2759"/>
<proteinExistence type="predicted"/>
<dbReference type="AlphaFoldDB" id="A0A371FSP9"/>
<feature type="non-terminal residue" evidence="1">
    <location>
        <position position="1"/>
    </location>
</feature>
<reference evidence="1" key="1">
    <citation type="submission" date="2018-05" db="EMBL/GenBank/DDBJ databases">
        <title>Draft genome of Mucuna pruriens seed.</title>
        <authorList>
            <person name="Nnadi N.E."/>
            <person name="Vos R."/>
            <person name="Hasami M.H."/>
            <person name="Devisetty U.K."/>
            <person name="Aguiy J.C."/>
        </authorList>
    </citation>
    <scope>NUCLEOTIDE SEQUENCE [LARGE SCALE GENOMIC DNA]</scope>
    <source>
        <strain evidence="1">JCA_2017</strain>
    </source>
</reference>
<organism evidence="1 2">
    <name type="scientific">Mucuna pruriens</name>
    <name type="common">Velvet bean</name>
    <name type="synonym">Dolichos pruriens</name>
    <dbReference type="NCBI Taxonomy" id="157652"/>
    <lineage>
        <taxon>Eukaryota</taxon>
        <taxon>Viridiplantae</taxon>
        <taxon>Streptophyta</taxon>
        <taxon>Embryophyta</taxon>
        <taxon>Tracheophyta</taxon>
        <taxon>Spermatophyta</taxon>
        <taxon>Magnoliopsida</taxon>
        <taxon>eudicotyledons</taxon>
        <taxon>Gunneridae</taxon>
        <taxon>Pentapetalae</taxon>
        <taxon>rosids</taxon>
        <taxon>fabids</taxon>
        <taxon>Fabales</taxon>
        <taxon>Fabaceae</taxon>
        <taxon>Papilionoideae</taxon>
        <taxon>50 kb inversion clade</taxon>
        <taxon>NPAAA clade</taxon>
        <taxon>indigoferoid/millettioid clade</taxon>
        <taxon>Phaseoleae</taxon>
        <taxon>Mucuna</taxon>
    </lineage>
</organism>
<evidence type="ECO:0000313" key="1">
    <source>
        <dbReference type="EMBL" id="RDX81377.1"/>
    </source>
</evidence>
<evidence type="ECO:0008006" key="3">
    <source>
        <dbReference type="Google" id="ProtNLM"/>
    </source>
</evidence>
<dbReference type="Proteomes" id="UP000257109">
    <property type="component" value="Unassembled WGS sequence"/>
</dbReference>
<evidence type="ECO:0000313" key="2">
    <source>
        <dbReference type="Proteomes" id="UP000257109"/>
    </source>
</evidence>
<sequence length="246" mass="28680">MEMLTHLINMEVEHDHRNHIQLSKGKPKLSYLIFADDLILSAEASMDQVKIITRRLTRELLKISWIKQPKTIYLPRSTCNDIDKKKNRDFLWGNKENHEVFLKDLESCFGKFPTRLLREDIHHVFRECKHVKEVWTNSCKGTIDQNFFTQPHDTWLCNNLKVEQNMIGNWTLLFVVAIDYIWRAQNECLFRSKSPSAHPIKCTGLGLANYHTGDMLATIKWQNPPFGTAKLNYDGVVSIKGVQGRQ</sequence>
<comment type="caution">
    <text evidence="1">The sequence shown here is derived from an EMBL/GenBank/DDBJ whole genome shotgun (WGS) entry which is preliminary data.</text>
</comment>
<dbReference type="EMBL" id="QJKJ01007948">
    <property type="protein sequence ID" value="RDX81377.1"/>
    <property type="molecule type" value="Genomic_DNA"/>
</dbReference>
<keyword evidence="2" id="KW-1185">Reference proteome</keyword>
<accession>A0A371FSP9</accession>
<protein>
    <recommendedName>
        <fullName evidence="3">Reverse transcriptase domain-containing protein</fullName>
    </recommendedName>
</protein>
<gene>
    <name evidence="1" type="ORF">CR513_37956</name>
</gene>
<name>A0A371FSP9_MUCPR</name>